<keyword evidence="4" id="KW-1185">Reference proteome</keyword>
<dbReference type="Proteomes" id="UP000095767">
    <property type="component" value="Unassembled WGS sequence"/>
</dbReference>
<feature type="region of interest" description="Disordered" evidence="1">
    <location>
        <begin position="1"/>
        <end position="37"/>
    </location>
</feature>
<evidence type="ECO:0000313" key="4">
    <source>
        <dbReference type="Proteomes" id="UP000095767"/>
    </source>
</evidence>
<evidence type="ECO:0000256" key="1">
    <source>
        <dbReference type="SAM" id="MobiDB-lite"/>
    </source>
</evidence>
<proteinExistence type="predicted"/>
<dbReference type="Pfam" id="PF10354">
    <property type="entry name" value="BMT5-like"/>
    <property type="match status" value="1"/>
</dbReference>
<comment type="caution">
    <text evidence="3">The sequence shown here is derived from an EMBL/GenBank/DDBJ whole genome shotgun (WGS) entry which is preliminary data.</text>
</comment>
<protein>
    <recommendedName>
        <fullName evidence="2">25S rRNA (uridine-N(3))-methyltransferase BMT5-like domain-containing protein</fullName>
    </recommendedName>
</protein>
<dbReference type="GO" id="GO:0070475">
    <property type="term" value="P:rRNA base methylation"/>
    <property type="evidence" value="ECO:0007669"/>
    <property type="project" value="InterPro"/>
</dbReference>
<name>A0A1E5W6M3_9POAL</name>
<gene>
    <name evidence="3" type="ORF">BAE44_0005950</name>
</gene>
<sequence>MAGASPEDALAAAAAGGNREGAPPPAGVTADGRWQGDQAEGVAVMDLTVEEEKEGAGARRAEGVPVIDLTVAGEGEGEGRGVGGPRAESVPVIIDLTEEGSDEEGEQEEEVMWVGQYSSTQSILLVGDGDFSFSLALAAGFGSGANLVATSLDCYGLFSFLI</sequence>
<evidence type="ECO:0000313" key="3">
    <source>
        <dbReference type="EMBL" id="OEL33031.1"/>
    </source>
</evidence>
<feature type="domain" description="25S rRNA (uridine-N(3))-methyltransferase BMT5-like" evidence="2">
    <location>
        <begin position="124"/>
        <end position="153"/>
    </location>
</feature>
<dbReference type="GO" id="GO:0070042">
    <property type="term" value="F:rRNA (uridine-N3-)-methyltransferase activity"/>
    <property type="evidence" value="ECO:0007669"/>
    <property type="project" value="InterPro"/>
</dbReference>
<dbReference type="InterPro" id="IPR019446">
    <property type="entry name" value="BMT5-like"/>
</dbReference>
<accession>A0A1E5W6M3</accession>
<dbReference type="EMBL" id="LWDX02019979">
    <property type="protein sequence ID" value="OEL33031.1"/>
    <property type="molecule type" value="Genomic_DNA"/>
</dbReference>
<feature type="compositionally biased region" description="Low complexity" evidence="1">
    <location>
        <begin position="1"/>
        <end position="21"/>
    </location>
</feature>
<dbReference type="AlphaFoldDB" id="A0A1E5W6M3"/>
<reference evidence="3 4" key="1">
    <citation type="submission" date="2016-09" db="EMBL/GenBank/DDBJ databases">
        <title>The draft genome of Dichanthelium oligosanthes: A C3 panicoid grass species.</title>
        <authorList>
            <person name="Studer A.J."/>
            <person name="Schnable J.C."/>
            <person name="Brutnell T.P."/>
        </authorList>
    </citation>
    <scope>NUCLEOTIDE SEQUENCE [LARGE SCALE GENOMIC DNA]</scope>
    <source>
        <strain evidence="4">cv. Kellogg 1175</strain>
        <tissue evidence="3">Leaf</tissue>
    </source>
</reference>
<evidence type="ECO:0000259" key="2">
    <source>
        <dbReference type="Pfam" id="PF10354"/>
    </source>
</evidence>
<dbReference type="STRING" id="888268.A0A1E5W6M3"/>
<organism evidence="3 4">
    <name type="scientific">Dichanthelium oligosanthes</name>
    <dbReference type="NCBI Taxonomy" id="888268"/>
    <lineage>
        <taxon>Eukaryota</taxon>
        <taxon>Viridiplantae</taxon>
        <taxon>Streptophyta</taxon>
        <taxon>Embryophyta</taxon>
        <taxon>Tracheophyta</taxon>
        <taxon>Spermatophyta</taxon>
        <taxon>Magnoliopsida</taxon>
        <taxon>Liliopsida</taxon>
        <taxon>Poales</taxon>
        <taxon>Poaceae</taxon>
        <taxon>PACMAD clade</taxon>
        <taxon>Panicoideae</taxon>
        <taxon>Panicodae</taxon>
        <taxon>Paniceae</taxon>
        <taxon>Dichantheliinae</taxon>
        <taxon>Dichanthelium</taxon>
    </lineage>
</organism>